<reference evidence="13 14" key="1">
    <citation type="journal article" date="2011" name="J. Bacteriol.">
        <title>Genome sequence of Taylorella equigenitalis MCE9, the causative agent of contagious equine metritis.</title>
        <authorList>
            <person name="Hebert L."/>
            <person name="Moumen B."/>
            <person name="Duquesne F."/>
            <person name="Breuil M.F."/>
            <person name="Laugier C."/>
            <person name="Batto J.M."/>
            <person name="Renault P."/>
            <person name="Petry S."/>
        </authorList>
    </citation>
    <scope>NUCLEOTIDE SEQUENCE [LARGE SCALE GENOMIC DNA]</scope>
    <source>
        <strain evidence="13 14">MCE9</strain>
    </source>
</reference>
<protein>
    <recommendedName>
        <fullName evidence="11">Probable nicotinate-nucleotide adenylyltransferase</fullName>
        <ecNumber evidence="11">2.7.7.18</ecNumber>
    </recommendedName>
    <alternativeName>
        <fullName evidence="11">Deamido-NAD(+) diphosphorylase</fullName>
    </alternativeName>
    <alternativeName>
        <fullName evidence="11">Deamido-NAD(+) pyrophosphorylase</fullName>
    </alternativeName>
    <alternativeName>
        <fullName evidence="11">Nicotinate mononucleotide adenylyltransferase</fullName>
        <shortName evidence="11">NaMN adenylyltransferase</shortName>
    </alternativeName>
</protein>
<comment type="pathway">
    <text evidence="2 11">Cofactor biosynthesis; NAD(+) biosynthesis; deamido-NAD(+) from nicotinate D-ribonucleotide: step 1/1.</text>
</comment>
<dbReference type="InterPro" id="IPR005248">
    <property type="entry name" value="NadD/NMNAT"/>
</dbReference>
<dbReference type="InterPro" id="IPR014729">
    <property type="entry name" value="Rossmann-like_a/b/a_fold"/>
</dbReference>
<dbReference type="Pfam" id="PF01467">
    <property type="entry name" value="CTP_transf_like"/>
    <property type="match status" value="1"/>
</dbReference>
<evidence type="ECO:0000256" key="1">
    <source>
        <dbReference type="ARBA" id="ARBA00002324"/>
    </source>
</evidence>
<evidence type="ECO:0000256" key="11">
    <source>
        <dbReference type="HAMAP-Rule" id="MF_00244"/>
    </source>
</evidence>
<evidence type="ECO:0000256" key="10">
    <source>
        <dbReference type="ARBA" id="ARBA00048721"/>
    </source>
</evidence>
<evidence type="ECO:0000256" key="9">
    <source>
        <dbReference type="ARBA" id="ARBA00023027"/>
    </source>
</evidence>
<feature type="domain" description="Cytidyltransferase-like" evidence="12">
    <location>
        <begin position="5"/>
        <end position="168"/>
    </location>
</feature>
<keyword evidence="7 11" id="KW-0547">Nucleotide-binding</keyword>
<comment type="catalytic activity">
    <reaction evidence="10 11">
        <text>nicotinate beta-D-ribonucleotide + ATP + H(+) = deamido-NAD(+) + diphosphate</text>
        <dbReference type="Rhea" id="RHEA:22860"/>
        <dbReference type="ChEBI" id="CHEBI:15378"/>
        <dbReference type="ChEBI" id="CHEBI:30616"/>
        <dbReference type="ChEBI" id="CHEBI:33019"/>
        <dbReference type="ChEBI" id="CHEBI:57502"/>
        <dbReference type="ChEBI" id="CHEBI:58437"/>
        <dbReference type="EC" id="2.7.7.18"/>
    </reaction>
</comment>
<keyword evidence="9 11" id="KW-0520">NAD</keyword>
<dbReference type="CDD" id="cd02165">
    <property type="entry name" value="NMNAT"/>
    <property type="match status" value="1"/>
</dbReference>
<dbReference type="NCBIfam" id="TIGR00482">
    <property type="entry name" value="nicotinate (nicotinamide) nucleotide adenylyltransferase"/>
    <property type="match status" value="1"/>
</dbReference>
<dbReference type="SUPFAM" id="SSF52374">
    <property type="entry name" value="Nucleotidylyl transferase"/>
    <property type="match status" value="1"/>
</dbReference>
<dbReference type="GO" id="GO:0005524">
    <property type="term" value="F:ATP binding"/>
    <property type="evidence" value="ECO:0007669"/>
    <property type="project" value="UniProtKB-KW"/>
</dbReference>
<organism evidence="13 14">
    <name type="scientific">Taylorella equigenitalis (strain MCE9)</name>
    <dbReference type="NCBI Taxonomy" id="937774"/>
    <lineage>
        <taxon>Bacteria</taxon>
        <taxon>Pseudomonadati</taxon>
        <taxon>Pseudomonadota</taxon>
        <taxon>Betaproteobacteria</taxon>
        <taxon>Burkholderiales</taxon>
        <taxon>Alcaligenaceae</taxon>
        <taxon>Taylorella</taxon>
    </lineage>
</organism>
<dbReference type="EC" id="2.7.7.18" evidence="11"/>
<evidence type="ECO:0000256" key="6">
    <source>
        <dbReference type="ARBA" id="ARBA00022695"/>
    </source>
</evidence>
<keyword evidence="4 11" id="KW-0662">Pyridine nucleotide biosynthesis</keyword>
<accession>A0A654KJI6</accession>
<evidence type="ECO:0000256" key="4">
    <source>
        <dbReference type="ARBA" id="ARBA00022642"/>
    </source>
</evidence>
<dbReference type="InterPro" id="IPR004821">
    <property type="entry name" value="Cyt_trans-like"/>
</dbReference>
<dbReference type="PANTHER" id="PTHR39321">
    <property type="entry name" value="NICOTINATE-NUCLEOTIDE ADENYLYLTRANSFERASE-RELATED"/>
    <property type="match status" value="1"/>
</dbReference>
<dbReference type="AlphaFoldDB" id="A0A654KJI6"/>
<dbReference type="Proteomes" id="UP000007472">
    <property type="component" value="Chromosome"/>
</dbReference>
<dbReference type="EMBL" id="CP002456">
    <property type="protein sequence ID" value="ADU92056.1"/>
    <property type="molecule type" value="Genomic_DNA"/>
</dbReference>
<dbReference type="HAMAP" id="MF_00244">
    <property type="entry name" value="NaMN_adenylyltr"/>
    <property type="match status" value="1"/>
</dbReference>
<evidence type="ECO:0000256" key="2">
    <source>
        <dbReference type="ARBA" id="ARBA00005019"/>
    </source>
</evidence>
<dbReference type="KEGG" id="teq:TEQUI_1132"/>
<evidence type="ECO:0000256" key="3">
    <source>
        <dbReference type="ARBA" id="ARBA00009014"/>
    </source>
</evidence>
<comment type="function">
    <text evidence="1 11">Catalyzes the reversible adenylation of nicotinate mononucleotide (NaMN) to nicotinic acid adenine dinucleotide (NaAD).</text>
</comment>
<comment type="similarity">
    <text evidence="3 11">Belongs to the NadD family.</text>
</comment>
<evidence type="ECO:0000256" key="8">
    <source>
        <dbReference type="ARBA" id="ARBA00022840"/>
    </source>
</evidence>
<keyword evidence="8 11" id="KW-0067">ATP-binding</keyword>
<keyword evidence="5 11" id="KW-0808">Transferase</keyword>
<dbReference type="GO" id="GO:0004515">
    <property type="term" value="F:nicotinate-nucleotide adenylyltransferase activity"/>
    <property type="evidence" value="ECO:0007669"/>
    <property type="project" value="UniProtKB-UniRule"/>
</dbReference>
<proteinExistence type="inferred from homology"/>
<evidence type="ECO:0000313" key="13">
    <source>
        <dbReference type="EMBL" id="ADU92056.1"/>
    </source>
</evidence>
<dbReference type="Gene3D" id="3.40.50.620">
    <property type="entry name" value="HUPs"/>
    <property type="match status" value="1"/>
</dbReference>
<dbReference type="PANTHER" id="PTHR39321:SF3">
    <property type="entry name" value="PHOSPHOPANTETHEINE ADENYLYLTRANSFERASE"/>
    <property type="match status" value="1"/>
</dbReference>
<evidence type="ECO:0000313" key="14">
    <source>
        <dbReference type="Proteomes" id="UP000007472"/>
    </source>
</evidence>
<evidence type="ECO:0000256" key="7">
    <source>
        <dbReference type="ARBA" id="ARBA00022741"/>
    </source>
</evidence>
<evidence type="ECO:0000259" key="12">
    <source>
        <dbReference type="Pfam" id="PF01467"/>
    </source>
</evidence>
<dbReference type="GO" id="GO:0009435">
    <property type="term" value="P:NAD+ biosynthetic process"/>
    <property type="evidence" value="ECO:0007669"/>
    <property type="project" value="UniProtKB-UniRule"/>
</dbReference>
<gene>
    <name evidence="11" type="primary">nadD</name>
    <name evidence="13" type="ordered locus">TEQUI_1132</name>
</gene>
<sequence length="195" mass="22575">MHIALFGGSFNPFHNAHLSLALSALEYDSIEQVQLIPAKKPWQKQSQILEAGHRIAMIRLSIKGHPKICLNTTELSRDGLTYTIDTVEALPPEHNYYWIMGSDQLQNFTTWHRWNDILNYVDLLVAHRPKYSLIVPKELEEELKNKGKKVHILPMDEQNLSSTQIREKIKNSESIDGLVHPEVIKYINTHNLYKE</sequence>
<evidence type="ECO:0000256" key="5">
    <source>
        <dbReference type="ARBA" id="ARBA00022679"/>
    </source>
</evidence>
<name>A0A654KJI6_TAYEM</name>
<dbReference type="UniPathway" id="UPA00253">
    <property type="reaction ID" value="UER00332"/>
</dbReference>
<keyword evidence="6 11" id="KW-0548">Nucleotidyltransferase</keyword>